<dbReference type="GO" id="GO:0004124">
    <property type="term" value="F:cysteine synthase activity"/>
    <property type="evidence" value="ECO:0007669"/>
    <property type="project" value="TreeGrafter"/>
</dbReference>
<dbReference type="OrthoDB" id="9787096at2"/>
<keyword evidence="3" id="KW-0032">Aminotransferase</keyword>
<dbReference type="GO" id="GO:0071269">
    <property type="term" value="P:L-homocysteine biosynthetic process"/>
    <property type="evidence" value="ECO:0007669"/>
    <property type="project" value="TreeGrafter"/>
</dbReference>
<dbReference type="Gene3D" id="3.90.1150.130">
    <property type="match status" value="1"/>
</dbReference>
<dbReference type="Pfam" id="PF22475">
    <property type="entry name" value="YhfS-like_C"/>
    <property type="match status" value="1"/>
</dbReference>
<dbReference type="STRING" id="84698.SAMN04488528_102215"/>
<feature type="domain" description="Aminotransferase class V" evidence="1">
    <location>
        <begin position="53"/>
        <end position="227"/>
    </location>
</feature>
<proteinExistence type="predicted"/>
<reference evidence="3 4" key="1">
    <citation type="submission" date="2016-10" db="EMBL/GenBank/DDBJ databases">
        <authorList>
            <person name="de Groot N.N."/>
        </authorList>
    </citation>
    <scope>NUCLEOTIDE SEQUENCE [LARGE SCALE GENOMIC DNA]</scope>
    <source>
        <strain evidence="3 4">DSM 12271</strain>
    </source>
</reference>
<dbReference type="GO" id="GO:0003961">
    <property type="term" value="F:O-acetylhomoserine aminocarboxypropyltransferase activity"/>
    <property type="evidence" value="ECO:0007669"/>
    <property type="project" value="TreeGrafter"/>
</dbReference>
<organism evidence="3 4">
    <name type="scientific">Clostridium frigidicarnis</name>
    <dbReference type="NCBI Taxonomy" id="84698"/>
    <lineage>
        <taxon>Bacteria</taxon>
        <taxon>Bacillati</taxon>
        <taxon>Bacillota</taxon>
        <taxon>Clostridia</taxon>
        <taxon>Eubacteriales</taxon>
        <taxon>Clostridiaceae</taxon>
        <taxon>Clostridium</taxon>
    </lineage>
</organism>
<name>A0A1I0ZIY9_9CLOT</name>
<dbReference type="PANTHER" id="PTHR43797:SF2">
    <property type="entry name" value="HOMOCYSTEINE_CYSTEINE SYNTHASE"/>
    <property type="match status" value="1"/>
</dbReference>
<feature type="domain" description="YhfS-like C-terminal" evidence="2">
    <location>
        <begin position="257"/>
        <end position="357"/>
    </location>
</feature>
<dbReference type="EMBL" id="FOKI01000022">
    <property type="protein sequence ID" value="SFB25749.1"/>
    <property type="molecule type" value="Genomic_DNA"/>
</dbReference>
<keyword evidence="4" id="KW-1185">Reference proteome</keyword>
<evidence type="ECO:0000259" key="1">
    <source>
        <dbReference type="Pfam" id="PF00266"/>
    </source>
</evidence>
<evidence type="ECO:0000313" key="3">
    <source>
        <dbReference type="EMBL" id="SFB25749.1"/>
    </source>
</evidence>
<accession>A0A1I0ZIY9</accession>
<dbReference type="InterPro" id="IPR006235">
    <property type="entry name" value="OAc-hSer/O-AcSer_sulfhydrylase"/>
</dbReference>
<dbReference type="InterPro" id="IPR054718">
    <property type="entry name" value="YhfS-like_C"/>
</dbReference>
<dbReference type="PANTHER" id="PTHR43797">
    <property type="entry name" value="HOMOCYSTEINE/CYSTEINE SYNTHASE"/>
    <property type="match status" value="1"/>
</dbReference>
<dbReference type="InterPro" id="IPR015421">
    <property type="entry name" value="PyrdxlP-dep_Trfase_major"/>
</dbReference>
<dbReference type="InterPro" id="IPR015424">
    <property type="entry name" value="PyrdxlP-dep_Trfase"/>
</dbReference>
<gene>
    <name evidence="3" type="ORF">SAMN04488528_102215</name>
</gene>
<sequence length="366" mass="40395">MKTFPLHSISLQEAMNLQFKIIDTVTKYFNGIEVLSLGDLGVVKGLNKPTYTQKVEKVFADVFNAESAILVRGAGTGAIRWGLISFMNCGDKILVHDAPIYPTSKVTIETMGLKVVKVNFNDLESIKKIVSENPDIKGSLVQNTRQQLEDCYDLEEVIQTIKKENPNINIITDDNYAALKVEKIGNQCGAELSSFSCFKILGPEGVGILIGKKELIDKVYSLNYSGGSQVQGFEAMEALRGLIYAPVSLAIQSQVNEELVKRLKNGEIPEIKDAFLVNAQSKVLIVELTENIAEKVLEITPNYGAAAHPVGSESKYEFAPMMYRVSGTFRASDPTLEKRMIRINPMRSGADTIIRILKNAINDAKK</sequence>
<evidence type="ECO:0000313" key="4">
    <source>
        <dbReference type="Proteomes" id="UP000198619"/>
    </source>
</evidence>
<dbReference type="GO" id="GO:0006535">
    <property type="term" value="P:cysteine biosynthetic process from serine"/>
    <property type="evidence" value="ECO:0007669"/>
    <property type="project" value="TreeGrafter"/>
</dbReference>
<dbReference type="Gene3D" id="3.40.640.10">
    <property type="entry name" value="Type I PLP-dependent aspartate aminotransferase-like (Major domain)"/>
    <property type="match status" value="1"/>
</dbReference>
<dbReference type="Pfam" id="PF00266">
    <property type="entry name" value="Aminotran_5"/>
    <property type="match status" value="1"/>
</dbReference>
<dbReference type="Proteomes" id="UP000198619">
    <property type="component" value="Unassembled WGS sequence"/>
</dbReference>
<dbReference type="SUPFAM" id="SSF53383">
    <property type="entry name" value="PLP-dependent transferases"/>
    <property type="match status" value="1"/>
</dbReference>
<keyword evidence="3" id="KW-0808">Transferase</keyword>
<evidence type="ECO:0000259" key="2">
    <source>
        <dbReference type="Pfam" id="PF22475"/>
    </source>
</evidence>
<dbReference type="InterPro" id="IPR000192">
    <property type="entry name" value="Aminotrans_V_dom"/>
</dbReference>
<dbReference type="RefSeq" id="WP_090042030.1">
    <property type="nucleotide sequence ID" value="NZ_FOKI01000022.1"/>
</dbReference>
<dbReference type="GO" id="GO:0005737">
    <property type="term" value="C:cytoplasm"/>
    <property type="evidence" value="ECO:0007669"/>
    <property type="project" value="TreeGrafter"/>
</dbReference>
<dbReference type="AlphaFoldDB" id="A0A1I0ZIY9"/>
<dbReference type="GO" id="GO:0008483">
    <property type="term" value="F:transaminase activity"/>
    <property type="evidence" value="ECO:0007669"/>
    <property type="project" value="UniProtKB-KW"/>
</dbReference>
<protein>
    <submittedName>
        <fullName evidence="3">Aminotransferase class-V</fullName>
    </submittedName>
</protein>